<keyword evidence="1" id="KW-0560">Oxidoreductase</keyword>
<evidence type="ECO:0000313" key="3">
    <source>
        <dbReference type="EMBL" id="RKF18787.1"/>
    </source>
</evidence>
<evidence type="ECO:0000259" key="2">
    <source>
        <dbReference type="Pfam" id="PF00248"/>
    </source>
</evidence>
<dbReference type="InterPro" id="IPR050523">
    <property type="entry name" value="AKR_Detox_Biosynth"/>
</dbReference>
<dbReference type="PANTHER" id="PTHR43364">
    <property type="entry name" value="NADH-SPECIFIC METHYLGLYOXAL REDUCTASE-RELATED"/>
    <property type="match status" value="1"/>
</dbReference>
<sequence length="324" mass="35945">MQYKKIKDLNASAIGFGCWAMGGTWNNVDDDESIRTVHAAIDRGINFFDVAPVYGLGHSEIMLGRALKTQDRSKLIIASKCGLPWNAEKQVRNDLSAASIERELEESLKRLGTDYLDLLQVHWPDPNTPLEQTGDALAKIWASGKVRHIGVCNYSLGDVEILQEYVDIASFQGLYNLLEQDPTHYHNIELDYRSRSKVLPFCAENDMKYLPYSPLMQGLLGGDFNASNNFDQNDDRFNNPKLNGDDFTPYFKCAQQLKALAEQHQVPLAHLAIQWLVAQADVGPVIAGAHRVSHAVSNAESLDTMLSSTVLDQAQAIVIAADLA</sequence>
<dbReference type="PROSITE" id="PS00062">
    <property type="entry name" value="ALDOKETO_REDUCTASE_2"/>
    <property type="match status" value="1"/>
</dbReference>
<proteinExistence type="predicted"/>
<dbReference type="InterPro" id="IPR020471">
    <property type="entry name" value="AKR"/>
</dbReference>
<dbReference type="InterPro" id="IPR036812">
    <property type="entry name" value="NAD(P)_OxRdtase_dom_sf"/>
</dbReference>
<dbReference type="GO" id="GO:0005829">
    <property type="term" value="C:cytosol"/>
    <property type="evidence" value="ECO:0007669"/>
    <property type="project" value="TreeGrafter"/>
</dbReference>
<reference evidence="3 4" key="1">
    <citation type="submission" date="2018-09" db="EMBL/GenBank/DDBJ databases">
        <authorList>
            <person name="Wang Z."/>
        </authorList>
    </citation>
    <scope>NUCLEOTIDE SEQUENCE [LARGE SCALE GENOMIC DNA]</scope>
    <source>
        <strain evidence="3 4">ALS 81</strain>
    </source>
</reference>
<evidence type="ECO:0000313" key="4">
    <source>
        <dbReference type="Proteomes" id="UP000286482"/>
    </source>
</evidence>
<dbReference type="RefSeq" id="WP_120354867.1">
    <property type="nucleotide sequence ID" value="NZ_RAQO01000005.1"/>
</dbReference>
<dbReference type="PANTHER" id="PTHR43364:SF4">
    <property type="entry name" value="NAD(P)-LINKED OXIDOREDUCTASE SUPERFAMILY PROTEIN"/>
    <property type="match status" value="1"/>
</dbReference>
<dbReference type="Gene3D" id="3.20.20.100">
    <property type="entry name" value="NADP-dependent oxidoreductase domain"/>
    <property type="match status" value="1"/>
</dbReference>
<dbReference type="EMBL" id="RAQO01000005">
    <property type="protein sequence ID" value="RKF18787.1"/>
    <property type="molecule type" value="Genomic_DNA"/>
</dbReference>
<dbReference type="OrthoDB" id="9772407at2"/>
<dbReference type="Proteomes" id="UP000286482">
    <property type="component" value="Unassembled WGS sequence"/>
</dbReference>
<dbReference type="PRINTS" id="PR00069">
    <property type="entry name" value="ALDKETRDTASE"/>
</dbReference>
<name>A0A420EDK7_9ALTE</name>
<feature type="domain" description="NADP-dependent oxidoreductase" evidence="2">
    <location>
        <begin position="13"/>
        <end position="317"/>
    </location>
</feature>
<dbReference type="InterPro" id="IPR023210">
    <property type="entry name" value="NADP_OxRdtase_dom"/>
</dbReference>
<dbReference type="InterPro" id="IPR018170">
    <property type="entry name" value="Aldo/ket_reductase_CS"/>
</dbReference>
<dbReference type="Pfam" id="PF00248">
    <property type="entry name" value="Aldo_ket_red"/>
    <property type="match status" value="1"/>
</dbReference>
<comment type="caution">
    <text evidence="3">The sequence shown here is derived from an EMBL/GenBank/DDBJ whole genome shotgun (WGS) entry which is preliminary data.</text>
</comment>
<dbReference type="SUPFAM" id="SSF51430">
    <property type="entry name" value="NAD(P)-linked oxidoreductase"/>
    <property type="match status" value="1"/>
</dbReference>
<dbReference type="CDD" id="cd19084">
    <property type="entry name" value="AKR_AKR11B1-like"/>
    <property type="match status" value="1"/>
</dbReference>
<dbReference type="GO" id="GO:0016491">
    <property type="term" value="F:oxidoreductase activity"/>
    <property type="evidence" value="ECO:0007669"/>
    <property type="project" value="UniProtKB-KW"/>
</dbReference>
<accession>A0A420EDK7</accession>
<keyword evidence="4" id="KW-1185">Reference proteome</keyword>
<dbReference type="AlphaFoldDB" id="A0A420EDK7"/>
<protein>
    <submittedName>
        <fullName evidence="3">Aldo/keto reductase</fullName>
    </submittedName>
</protein>
<gene>
    <name evidence="3" type="ORF">DBZ36_10350</name>
</gene>
<organism evidence="3 4">
    <name type="scientific">Alginatibacterium sediminis</name>
    <dbReference type="NCBI Taxonomy" id="2164068"/>
    <lineage>
        <taxon>Bacteria</taxon>
        <taxon>Pseudomonadati</taxon>
        <taxon>Pseudomonadota</taxon>
        <taxon>Gammaproteobacteria</taxon>
        <taxon>Alteromonadales</taxon>
        <taxon>Alteromonadaceae</taxon>
        <taxon>Alginatibacterium</taxon>
    </lineage>
</organism>
<evidence type="ECO:0000256" key="1">
    <source>
        <dbReference type="ARBA" id="ARBA00023002"/>
    </source>
</evidence>